<protein>
    <submittedName>
        <fullName evidence="2">Uncharacterized protein</fullName>
    </submittedName>
</protein>
<sequence>MDPNENNQPSASHPTNWLLGLDKVTAPTFEYLGFKLRDTVKSYLKSKTRERIATRRLEKNALIRHNELLYYSADQFASSFTEIEEAIVAKAIKQIERPLRNTIVRNEMQFDRVIEIMTHALRNEDISYETDTEDLVHQITRSIFDSLIAISVIQHHFHYCQLPHVLYRQNPLIEDDEIDEIMSSEETIERLSEELENEVDDEEGSSFVDHLVALLRDIYNIPEEDIG</sequence>
<evidence type="ECO:0000313" key="3">
    <source>
        <dbReference type="Proteomes" id="UP001243717"/>
    </source>
</evidence>
<gene>
    <name evidence="2" type="ORF">QEH59_17510</name>
</gene>
<dbReference type="Proteomes" id="UP001243717">
    <property type="component" value="Unassembled WGS sequence"/>
</dbReference>
<proteinExistence type="predicted"/>
<name>A0ABU1AR29_9BACT</name>
<evidence type="ECO:0000313" key="2">
    <source>
        <dbReference type="EMBL" id="MDQ8196236.1"/>
    </source>
</evidence>
<accession>A0ABU1AR29</accession>
<dbReference type="RefSeq" id="WP_308986673.1">
    <property type="nucleotide sequence ID" value="NZ_JARXIC010000055.1"/>
</dbReference>
<evidence type="ECO:0000256" key="1">
    <source>
        <dbReference type="SAM" id="Coils"/>
    </source>
</evidence>
<keyword evidence="1" id="KW-0175">Coiled coil</keyword>
<dbReference type="EMBL" id="JARXIC010000055">
    <property type="protein sequence ID" value="MDQ8196236.1"/>
    <property type="molecule type" value="Genomic_DNA"/>
</dbReference>
<feature type="coiled-coil region" evidence="1">
    <location>
        <begin position="174"/>
        <end position="205"/>
    </location>
</feature>
<comment type="caution">
    <text evidence="2">The sequence shown here is derived from an EMBL/GenBank/DDBJ whole genome shotgun (WGS) entry which is preliminary data.</text>
</comment>
<reference evidence="2 3" key="1">
    <citation type="submission" date="2023-04" db="EMBL/GenBank/DDBJ databases">
        <title>A novel bacteria isolated from coastal sediment.</title>
        <authorList>
            <person name="Liu X.-J."/>
            <person name="Du Z.-J."/>
        </authorList>
    </citation>
    <scope>NUCLEOTIDE SEQUENCE [LARGE SCALE GENOMIC DNA]</scope>
    <source>
        <strain evidence="2 3">SDUM461004</strain>
    </source>
</reference>
<organism evidence="2 3">
    <name type="scientific">Thalassobacterium sedimentorum</name>
    <dbReference type="NCBI Taxonomy" id="3041258"/>
    <lineage>
        <taxon>Bacteria</taxon>
        <taxon>Pseudomonadati</taxon>
        <taxon>Verrucomicrobiota</taxon>
        <taxon>Opitutia</taxon>
        <taxon>Puniceicoccales</taxon>
        <taxon>Coraliomargaritaceae</taxon>
        <taxon>Thalassobacterium</taxon>
    </lineage>
</organism>
<keyword evidence="3" id="KW-1185">Reference proteome</keyword>